<organism evidence="1 2">
    <name type="scientific">Temnothorax longispinosus</name>
    <dbReference type="NCBI Taxonomy" id="300112"/>
    <lineage>
        <taxon>Eukaryota</taxon>
        <taxon>Metazoa</taxon>
        <taxon>Ecdysozoa</taxon>
        <taxon>Arthropoda</taxon>
        <taxon>Hexapoda</taxon>
        <taxon>Insecta</taxon>
        <taxon>Pterygota</taxon>
        <taxon>Neoptera</taxon>
        <taxon>Endopterygota</taxon>
        <taxon>Hymenoptera</taxon>
        <taxon>Apocrita</taxon>
        <taxon>Aculeata</taxon>
        <taxon>Formicoidea</taxon>
        <taxon>Formicidae</taxon>
        <taxon>Myrmicinae</taxon>
        <taxon>Temnothorax</taxon>
    </lineage>
</organism>
<proteinExistence type="predicted"/>
<evidence type="ECO:0000313" key="2">
    <source>
        <dbReference type="Proteomes" id="UP000310200"/>
    </source>
</evidence>
<dbReference type="Proteomes" id="UP000310200">
    <property type="component" value="Unassembled WGS sequence"/>
</dbReference>
<gene>
    <name evidence="1" type="ORF">DBV15_05765</name>
</gene>
<dbReference type="AlphaFoldDB" id="A0A4S2KGD6"/>
<protein>
    <submittedName>
        <fullName evidence="1">Uncharacterized protein</fullName>
    </submittedName>
</protein>
<sequence length="151" mass="17048">MARAFDYRALEKDEISVQDSFAANLDTRCYPCPSGTLYPVDVSFFFLLYVGLRGDILQAVMENECKCVTPLCGVPPAVGVTSGEGAERRKPIVASTRPNHLRFCGQAIHVPSSFSWYSLTAHRDRDEPGYRLLLPRNPRRRIYEAFMKESP</sequence>
<accession>A0A4S2KGD6</accession>
<name>A0A4S2KGD6_9HYME</name>
<reference evidence="1 2" key="1">
    <citation type="journal article" date="2019" name="Philos. Trans. R. Soc. Lond., B, Biol. Sci.">
        <title>Ant behaviour and brain gene expression of defending hosts depend on the ecological success of the intruding social parasite.</title>
        <authorList>
            <person name="Kaur R."/>
            <person name="Stoldt M."/>
            <person name="Jongepier E."/>
            <person name="Feldmeyer B."/>
            <person name="Menzel F."/>
            <person name="Bornberg-Bauer E."/>
            <person name="Foitzik S."/>
        </authorList>
    </citation>
    <scope>NUCLEOTIDE SEQUENCE [LARGE SCALE GENOMIC DNA]</scope>
    <source>
        <tissue evidence="1">Whole body</tissue>
    </source>
</reference>
<dbReference type="EMBL" id="QBLH01002572">
    <property type="protein sequence ID" value="TGZ48026.1"/>
    <property type="molecule type" value="Genomic_DNA"/>
</dbReference>
<keyword evidence="2" id="KW-1185">Reference proteome</keyword>
<evidence type="ECO:0000313" key="1">
    <source>
        <dbReference type="EMBL" id="TGZ48026.1"/>
    </source>
</evidence>
<comment type="caution">
    <text evidence="1">The sequence shown here is derived from an EMBL/GenBank/DDBJ whole genome shotgun (WGS) entry which is preliminary data.</text>
</comment>